<evidence type="ECO:0000313" key="5">
    <source>
        <dbReference type="Proteomes" id="UP000612808"/>
    </source>
</evidence>
<feature type="region of interest" description="Disordered" evidence="2">
    <location>
        <begin position="71"/>
        <end position="126"/>
    </location>
</feature>
<dbReference type="EMBL" id="BOMB01000012">
    <property type="protein sequence ID" value="GID11330.1"/>
    <property type="molecule type" value="Genomic_DNA"/>
</dbReference>
<name>A0A8J3NC01_9ACTN</name>
<dbReference type="PROSITE" id="PS50006">
    <property type="entry name" value="FHA_DOMAIN"/>
    <property type="match status" value="1"/>
</dbReference>
<keyword evidence="1" id="KW-0597">Phosphoprotein</keyword>
<sequence>MPICPKGHTSTAADYCDDCGAPIGGAAAPAATPVPEPAAPAGGGPQTCPQCGTARTGRFCEVDGYDFVAADLGGGPSTVDPADEATGTPGPDGPEPESAGPDPDDAGSDPDPGTGSDEAAATPAAGTGWQVAVTADHEYHKRVLSMGGPDADAMVFPQFFPERRFRLTGGQVLIGRHSRSRGIDPQIDLSGPPEDPGVSHSHALLVAGEDGWSVVDLDSANGTYLNDGADPIEANVPVPLHDGDRVHVGAWTTLTVAAS</sequence>
<organism evidence="4 5">
    <name type="scientific">Actinocatenispora rupis</name>
    <dbReference type="NCBI Taxonomy" id="519421"/>
    <lineage>
        <taxon>Bacteria</taxon>
        <taxon>Bacillati</taxon>
        <taxon>Actinomycetota</taxon>
        <taxon>Actinomycetes</taxon>
        <taxon>Micromonosporales</taxon>
        <taxon>Micromonosporaceae</taxon>
        <taxon>Actinocatenispora</taxon>
    </lineage>
</organism>
<dbReference type="Pfam" id="PF00498">
    <property type="entry name" value="FHA"/>
    <property type="match status" value="1"/>
</dbReference>
<dbReference type="SUPFAM" id="SSF49879">
    <property type="entry name" value="SMAD/FHA domain"/>
    <property type="match status" value="1"/>
</dbReference>
<dbReference type="CDD" id="cd00060">
    <property type="entry name" value="FHA"/>
    <property type="match status" value="1"/>
</dbReference>
<evidence type="ECO:0000259" key="3">
    <source>
        <dbReference type="PROSITE" id="PS50006"/>
    </source>
</evidence>
<dbReference type="Proteomes" id="UP000612808">
    <property type="component" value="Unassembled WGS sequence"/>
</dbReference>
<protein>
    <recommendedName>
        <fullName evidence="3">FHA domain-containing protein</fullName>
    </recommendedName>
</protein>
<proteinExistence type="predicted"/>
<keyword evidence="5" id="KW-1185">Reference proteome</keyword>
<dbReference type="SMART" id="SM00240">
    <property type="entry name" value="FHA"/>
    <property type="match status" value="1"/>
</dbReference>
<comment type="caution">
    <text evidence="4">The sequence shown here is derived from an EMBL/GenBank/DDBJ whole genome shotgun (WGS) entry which is preliminary data.</text>
</comment>
<gene>
    <name evidence="4" type="ORF">Aru02nite_22190</name>
</gene>
<dbReference type="RefSeq" id="WP_203657336.1">
    <property type="nucleotide sequence ID" value="NZ_BAAAZM010000006.1"/>
</dbReference>
<reference evidence="4" key="1">
    <citation type="submission" date="2021-01" db="EMBL/GenBank/DDBJ databases">
        <title>Whole genome shotgun sequence of Actinocatenispora rupis NBRC 107355.</title>
        <authorList>
            <person name="Komaki H."/>
            <person name="Tamura T."/>
        </authorList>
    </citation>
    <scope>NUCLEOTIDE SEQUENCE</scope>
    <source>
        <strain evidence="4">NBRC 107355</strain>
    </source>
</reference>
<evidence type="ECO:0000256" key="1">
    <source>
        <dbReference type="ARBA" id="ARBA00022553"/>
    </source>
</evidence>
<dbReference type="AlphaFoldDB" id="A0A8J3NC01"/>
<evidence type="ECO:0000256" key="2">
    <source>
        <dbReference type="SAM" id="MobiDB-lite"/>
    </source>
</evidence>
<dbReference type="InterPro" id="IPR008984">
    <property type="entry name" value="SMAD_FHA_dom_sf"/>
</dbReference>
<evidence type="ECO:0000313" key="4">
    <source>
        <dbReference type="EMBL" id="GID11330.1"/>
    </source>
</evidence>
<dbReference type="InterPro" id="IPR000253">
    <property type="entry name" value="FHA_dom"/>
</dbReference>
<accession>A0A8J3NC01</accession>
<dbReference type="PANTHER" id="PTHR23308">
    <property type="entry name" value="NUCLEAR INHIBITOR OF PROTEIN PHOSPHATASE-1"/>
    <property type="match status" value="1"/>
</dbReference>
<feature type="domain" description="FHA" evidence="3">
    <location>
        <begin position="172"/>
        <end position="226"/>
    </location>
</feature>
<dbReference type="InterPro" id="IPR050923">
    <property type="entry name" value="Cell_Proc_Reg/RNA_Proc"/>
</dbReference>
<dbReference type="Gene3D" id="2.60.200.20">
    <property type="match status" value="1"/>
</dbReference>